<evidence type="ECO:0000313" key="2">
    <source>
        <dbReference type="EMBL" id="KAK3801755.1"/>
    </source>
</evidence>
<dbReference type="EMBL" id="JAWDGP010000284">
    <property type="protein sequence ID" value="KAK3801755.1"/>
    <property type="molecule type" value="Genomic_DNA"/>
</dbReference>
<feature type="transmembrane region" description="Helical" evidence="1">
    <location>
        <begin position="280"/>
        <end position="301"/>
    </location>
</feature>
<dbReference type="AlphaFoldDB" id="A0AAE1B8Y3"/>
<sequence length="342" mass="37291">MPGLTKSISCNGRAGSCDLLEACGHNEDHTDVENAHDSGLKDLQSPSEKTLAALFVRKRLDLARQASPIMSHQSSPSGVLSPSSDKPLHLEAFIKSLGVFSVSSLVLMLSSLLLICAFSSNSNGSRSNFFSQRKATSSTSLRGVNTTHGDRDLRKVLTNTGNFLLPKDYDTALFSDVITDEADDESEFHENALLTAGVALMAYVFAASLTCFLVCSMQCFFVSKVLDLTDGYDRAYKYICVCSRTRTLAITGLISSIPVLIAGVVVFLLSKESSTHFTTGAIFCVLGGVICIVCAMHNFYYWRQEKTRSDLGLPVYDSHFSMPRNALTRGSPKRQKELCTMV</sequence>
<keyword evidence="1" id="KW-0812">Transmembrane</keyword>
<keyword evidence="1" id="KW-1133">Transmembrane helix</keyword>
<organism evidence="2 3">
    <name type="scientific">Elysia crispata</name>
    <name type="common">lettuce slug</name>
    <dbReference type="NCBI Taxonomy" id="231223"/>
    <lineage>
        <taxon>Eukaryota</taxon>
        <taxon>Metazoa</taxon>
        <taxon>Spiralia</taxon>
        <taxon>Lophotrochozoa</taxon>
        <taxon>Mollusca</taxon>
        <taxon>Gastropoda</taxon>
        <taxon>Heterobranchia</taxon>
        <taxon>Euthyneura</taxon>
        <taxon>Panpulmonata</taxon>
        <taxon>Sacoglossa</taxon>
        <taxon>Placobranchoidea</taxon>
        <taxon>Plakobranchidae</taxon>
        <taxon>Elysia</taxon>
    </lineage>
</organism>
<dbReference type="Proteomes" id="UP001283361">
    <property type="component" value="Unassembled WGS sequence"/>
</dbReference>
<dbReference type="Pfam" id="PF15038">
    <property type="entry name" value="Jiraiya"/>
    <property type="match status" value="1"/>
</dbReference>
<feature type="transmembrane region" description="Helical" evidence="1">
    <location>
        <begin position="97"/>
        <end position="120"/>
    </location>
</feature>
<dbReference type="InterPro" id="IPR029201">
    <property type="entry name" value="Jiraiya"/>
</dbReference>
<name>A0AAE1B8Y3_9GAST</name>
<proteinExistence type="predicted"/>
<dbReference type="PANTHER" id="PTHR39947:SF1">
    <property type="entry name" value="IP19862P"/>
    <property type="match status" value="1"/>
</dbReference>
<comment type="caution">
    <text evidence="2">The sequence shown here is derived from an EMBL/GenBank/DDBJ whole genome shotgun (WGS) entry which is preliminary data.</text>
</comment>
<keyword evidence="1" id="KW-0472">Membrane</keyword>
<accession>A0AAE1B8Y3</accession>
<keyword evidence="3" id="KW-1185">Reference proteome</keyword>
<protein>
    <recommendedName>
        <fullName evidence="4">Transmembrane protein</fullName>
    </recommendedName>
</protein>
<evidence type="ECO:0000313" key="3">
    <source>
        <dbReference type="Proteomes" id="UP001283361"/>
    </source>
</evidence>
<reference evidence="2" key="1">
    <citation type="journal article" date="2023" name="G3 (Bethesda)">
        <title>A reference genome for the long-term kleptoplast-retaining sea slug Elysia crispata morphotype clarki.</title>
        <authorList>
            <person name="Eastman K.E."/>
            <person name="Pendleton A.L."/>
            <person name="Shaikh M.A."/>
            <person name="Suttiyut T."/>
            <person name="Ogas R."/>
            <person name="Tomko P."/>
            <person name="Gavelis G."/>
            <person name="Widhalm J.R."/>
            <person name="Wisecaver J.H."/>
        </authorList>
    </citation>
    <scope>NUCLEOTIDE SEQUENCE</scope>
    <source>
        <strain evidence="2">ECLA1</strain>
    </source>
</reference>
<dbReference type="PANTHER" id="PTHR39947">
    <property type="entry name" value="IP19862P"/>
    <property type="match status" value="1"/>
</dbReference>
<feature type="transmembrane region" description="Helical" evidence="1">
    <location>
        <begin position="247"/>
        <end position="268"/>
    </location>
</feature>
<evidence type="ECO:0000256" key="1">
    <source>
        <dbReference type="SAM" id="Phobius"/>
    </source>
</evidence>
<feature type="transmembrane region" description="Helical" evidence="1">
    <location>
        <begin position="200"/>
        <end position="226"/>
    </location>
</feature>
<gene>
    <name evidence="2" type="ORF">RRG08_043771</name>
</gene>
<evidence type="ECO:0008006" key="4">
    <source>
        <dbReference type="Google" id="ProtNLM"/>
    </source>
</evidence>